<evidence type="ECO:0000256" key="1">
    <source>
        <dbReference type="SAM" id="MobiDB-lite"/>
    </source>
</evidence>
<accession>A0A078A3Q3</accession>
<feature type="compositionally biased region" description="Basic and acidic residues" evidence="1">
    <location>
        <begin position="85"/>
        <end position="97"/>
    </location>
</feature>
<keyword evidence="3" id="KW-1185">Reference proteome</keyword>
<dbReference type="EMBL" id="CCKQ01004223">
    <property type="protein sequence ID" value="CDW75379.1"/>
    <property type="molecule type" value="Genomic_DNA"/>
</dbReference>
<dbReference type="Proteomes" id="UP000039865">
    <property type="component" value="Unassembled WGS sequence"/>
</dbReference>
<feature type="region of interest" description="Disordered" evidence="1">
    <location>
        <begin position="83"/>
        <end position="105"/>
    </location>
</feature>
<organism evidence="2 3">
    <name type="scientific">Stylonychia lemnae</name>
    <name type="common">Ciliate</name>
    <dbReference type="NCBI Taxonomy" id="5949"/>
    <lineage>
        <taxon>Eukaryota</taxon>
        <taxon>Sar</taxon>
        <taxon>Alveolata</taxon>
        <taxon>Ciliophora</taxon>
        <taxon>Intramacronucleata</taxon>
        <taxon>Spirotrichea</taxon>
        <taxon>Stichotrichia</taxon>
        <taxon>Sporadotrichida</taxon>
        <taxon>Oxytrichidae</taxon>
        <taxon>Stylonychinae</taxon>
        <taxon>Stylonychia</taxon>
    </lineage>
</organism>
<gene>
    <name evidence="2" type="primary">Contig1623.g1764</name>
    <name evidence="2" type="ORF">STYLEM_4368</name>
</gene>
<evidence type="ECO:0000313" key="3">
    <source>
        <dbReference type="Proteomes" id="UP000039865"/>
    </source>
</evidence>
<proteinExistence type="predicted"/>
<sequence length="127" mass="14836">MSDQPREMFDNYLHPNDIIKDDRLIKILQKRKQKQSVNVQGNTSISQFKQNNLPNANVNNEKGKIKELNERVQVEQGVMRVSTILKDKSQPKSESKQNKKKQKIRNIIYLLTNEETQNQTPSKSQDD</sequence>
<reference evidence="2 3" key="1">
    <citation type="submission" date="2014-06" db="EMBL/GenBank/DDBJ databases">
        <authorList>
            <person name="Swart Estienne"/>
        </authorList>
    </citation>
    <scope>NUCLEOTIDE SEQUENCE [LARGE SCALE GENOMIC DNA]</scope>
    <source>
        <strain evidence="2 3">130c</strain>
    </source>
</reference>
<feature type="region of interest" description="Disordered" evidence="1">
    <location>
        <begin position="38"/>
        <end position="59"/>
    </location>
</feature>
<name>A0A078A3Q3_STYLE</name>
<evidence type="ECO:0000313" key="2">
    <source>
        <dbReference type="EMBL" id="CDW75379.1"/>
    </source>
</evidence>
<dbReference type="AlphaFoldDB" id="A0A078A3Q3"/>
<protein>
    <submittedName>
        <fullName evidence="2">Uncharacterized protein</fullName>
    </submittedName>
</protein>
<dbReference type="InParanoid" id="A0A078A3Q3"/>